<feature type="region of interest" description="Disordered" evidence="1">
    <location>
        <begin position="69"/>
        <end position="117"/>
    </location>
</feature>
<comment type="caution">
    <text evidence="2">The sequence shown here is derived from an EMBL/GenBank/DDBJ whole genome shotgun (WGS) entry which is preliminary data.</text>
</comment>
<proteinExistence type="predicted"/>
<feature type="region of interest" description="Disordered" evidence="1">
    <location>
        <begin position="144"/>
        <end position="249"/>
    </location>
</feature>
<keyword evidence="3" id="KW-1185">Reference proteome</keyword>
<reference evidence="2" key="2">
    <citation type="submission" date="2022-01" db="EMBL/GenBank/DDBJ databases">
        <authorList>
            <person name="Yamashiro T."/>
            <person name="Shiraishi A."/>
            <person name="Satake H."/>
            <person name="Nakayama K."/>
        </authorList>
    </citation>
    <scope>NUCLEOTIDE SEQUENCE</scope>
</reference>
<feature type="compositionally biased region" description="Acidic residues" evidence="1">
    <location>
        <begin position="177"/>
        <end position="186"/>
    </location>
</feature>
<evidence type="ECO:0000313" key="3">
    <source>
        <dbReference type="Proteomes" id="UP001151760"/>
    </source>
</evidence>
<evidence type="ECO:0000313" key="2">
    <source>
        <dbReference type="EMBL" id="GJT73259.1"/>
    </source>
</evidence>
<accession>A0ABQ5GCY7</accession>
<feature type="compositionally biased region" description="Basic and acidic residues" evidence="1">
    <location>
        <begin position="235"/>
        <end position="249"/>
    </location>
</feature>
<reference evidence="2" key="1">
    <citation type="journal article" date="2022" name="Int. J. Mol. Sci.">
        <title>Draft Genome of Tanacetum Coccineum: Genomic Comparison of Closely Related Tanacetum-Family Plants.</title>
        <authorList>
            <person name="Yamashiro T."/>
            <person name="Shiraishi A."/>
            <person name="Nakayama K."/>
            <person name="Satake H."/>
        </authorList>
    </citation>
    <scope>NUCLEOTIDE SEQUENCE</scope>
</reference>
<name>A0ABQ5GCY7_9ASTR</name>
<protein>
    <submittedName>
        <fullName evidence="2">Uncharacterized protein</fullName>
    </submittedName>
</protein>
<feature type="compositionally biased region" description="Basic and acidic residues" evidence="1">
    <location>
        <begin position="187"/>
        <end position="199"/>
    </location>
</feature>
<organism evidence="2 3">
    <name type="scientific">Tanacetum coccineum</name>
    <dbReference type="NCBI Taxonomy" id="301880"/>
    <lineage>
        <taxon>Eukaryota</taxon>
        <taxon>Viridiplantae</taxon>
        <taxon>Streptophyta</taxon>
        <taxon>Embryophyta</taxon>
        <taxon>Tracheophyta</taxon>
        <taxon>Spermatophyta</taxon>
        <taxon>Magnoliopsida</taxon>
        <taxon>eudicotyledons</taxon>
        <taxon>Gunneridae</taxon>
        <taxon>Pentapetalae</taxon>
        <taxon>asterids</taxon>
        <taxon>campanulids</taxon>
        <taxon>Asterales</taxon>
        <taxon>Asteraceae</taxon>
        <taxon>Asteroideae</taxon>
        <taxon>Anthemideae</taxon>
        <taxon>Anthemidinae</taxon>
        <taxon>Tanacetum</taxon>
    </lineage>
</organism>
<gene>
    <name evidence="2" type="ORF">Tco_1032545</name>
</gene>
<feature type="compositionally biased region" description="Acidic residues" evidence="1">
    <location>
        <begin position="200"/>
        <end position="234"/>
    </location>
</feature>
<evidence type="ECO:0000256" key="1">
    <source>
        <dbReference type="SAM" id="MobiDB-lite"/>
    </source>
</evidence>
<dbReference type="EMBL" id="BQNB010018335">
    <property type="protein sequence ID" value="GJT73259.1"/>
    <property type="molecule type" value="Genomic_DNA"/>
</dbReference>
<dbReference type="Proteomes" id="UP001151760">
    <property type="component" value="Unassembled WGS sequence"/>
</dbReference>
<sequence>MEKDQAIPRRNKMFWHYARDDFMFTTIIVISKHQDTQVYGAILPQHLTNQAMLESEAYMTYHAYATSEKTLKPKSTKKKSDSKSSPKTKLTQVSKGKRIKTVAKGDKPAKRKQSVTKSKGLTVLSEVSLTKDEQIKLATKRSLIQTHSSHASGSGAYEGTGSIPRVPDVPTYKSDDEQTDSDNDGDDFVHPKLSTHDDEERQDDEVNEEESDDESNEDSDEEVQGTNIEEEEMDKEATHKEDEANKLYRDVNVNLEGRDTEMTDAPRTIVQTTQVIEDTHVIITPVNPEGQQQSSSMSSGFISNILNPSPDTGIDSLFNLNTESNLLVDLPVTTFAKLPLLTATTLPPPPTPLITHLLLKIVNVKSNRN</sequence>